<feature type="compositionally biased region" description="Pro residues" evidence="6">
    <location>
        <begin position="408"/>
        <end position="425"/>
    </location>
</feature>
<dbReference type="AlphaFoldDB" id="A0A178ZTK7"/>
<dbReference type="Gene3D" id="4.10.240.10">
    <property type="entry name" value="Zn(2)-C6 fungal-type DNA-binding domain"/>
    <property type="match status" value="1"/>
</dbReference>
<dbReference type="InterPro" id="IPR051159">
    <property type="entry name" value="Hexapeptide_acetyltransf"/>
</dbReference>
<gene>
    <name evidence="8" type="ORF">AYL99_04728</name>
</gene>
<evidence type="ECO:0000256" key="3">
    <source>
        <dbReference type="ARBA" id="ARBA00023125"/>
    </source>
</evidence>
<feature type="region of interest" description="Disordered" evidence="6">
    <location>
        <begin position="256"/>
        <end position="508"/>
    </location>
</feature>
<dbReference type="GO" id="GO:0008270">
    <property type="term" value="F:zinc ion binding"/>
    <property type="evidence" value="ECO:0007669"/>
    <property type="project" value="InterPro"/>
</dbReference>
<dbReference type="PANTHER" id="PTHR23416">
    <property type="entry name" value="SIALIC ACID SYNTHASE-RELATED"/>
    <property type="match status" value="1"/>
</dbReference>
<dbReference type="EMBL" id="LVYI01000003">
    <property type="protein sequence ID" value="OAP62523.1"/>
    <property type="molecule type" value="Genomic_DNA"/>
</dbReference>
<evidence type="ECO:0000259" key="7">
    <source>
        <dbReference type="PROSITE" id="PS50048"/>
    </source>
</evidence>
<evidence type="ECO:0000313" key="8">
    <source>
        <dbReference type="EMBL" id="OAP62523.1"/>
    </source>
</evidence>
<dbReference type="PANTHER" id="PTHR23416:SF76">
    <property type="entry name" value="ZN(II)2CYS6 TRANSCRIPTION FACTOR (EUROFUNG)"/>
    <property type="match status" value="1"/>
</dbReference>
<proteinExistence type="predicted"/>
<feature type="compositionally biased region" description="Pro residues" evidence="6">
    <location>
        <begin position="476"/>
        <end position="488"/>
    </location>
</feature>
<dbReference type="GeneID" id="30008896"/>
<keyword evidence="9" id="KW-1185">Reference proteome</keyword>
<dbReference type="SMART" id="SM00066">
    <property type="entry name" value="GAL4"/>
    <property type="match status" value="1"/>
</dbReference>
<dbReference type="STRING" id="1367422.A0A178ZTK7"/>
<dbReference type="PROSITE" id="PS00101">
    <property type="entry name" value="HEXAPEP_TRANSFERASES"/>
    <property type="match status" value="1"/>
</dbReference>
<sequence>MPPPASQHASEIEVTSSPEAGSRGFVAVNHDASNESDASLDSRPSSPQDHPMRDDPVPRNSTSTYLAPHTQERAGHRRKRSDSGGDDSHLERRRYDYSPQEDPEPQHMANRALRVLGNADHITTAAYYHNDTNQNGHTWHAEKPAQPATAVNSHRHSSSESQEGEIMHEEENASEAQPPTWGSNGQLNHDQHGQPETATGTPTVAPKRKRNFSNRTKTGCLTCRQRKKKCDEAQPWCNNCVRGGFSCKGYNVNRRAIPSKPTPRGPVPLQSRDGLGDVSEASPYQGPHMETPGPNNPLRRQDSLQSRPIPVGGSEGQRPPPYEMSPQHSEPQGRPLRPSQHTPWPPGQGPGSYTSEHLPPLSDLNRSEQYPGSHSGPHPGAHQGAHPGQHPGANPREMSRVPPQGTAYPPPNPPPPQPNQPPLGPHPQQQYPPQHGVPQSLGPSLSHQSTPGPPQQQLQWHHTQAPQQPSYGHAYGPPPPGAPPPSHPTMPTHSRMPSTSSNFKISGQEDVEKSKMLRLVNYSHMDPTLFYERQRCDRALERYKTACQLDSGLGEHDIRNLLMKVIDPSLDTTHRFPSQNHSKGYLGIGVRVEPPFSCTYGYNLKIHDDTFIGKDCYFDDAGCIEIGPRTIIGPGVTILTSDHNKDLVNRKGTKGLWIANTVLIASGVIIGAKAIIYPGVKIDEGATVEPGVVVRESLGLNQILKAPPSQIMDPLPR</sequence>
<dbReference type="PROSITE" id="PS00463">
    <property type="entry name" value="ZN2_CY6_FUNGAL_1"/>
    <property type="match status" value="1"/>
</dbReference>
<dbReference type="SUPFAM" id="SSF57701">
    <property type="entry name" value="Zn2/Cys6 DNA-binding domain"/>
    <property type="match status" value="1"/>
</dbReference>
<accession>A0A178ZTK7</accession>
<evidence type="ECO:0000256" key="1">
    <source>
        <dbReference type="ARBA" id="ARBA00022679"/>
    </source>
</evidence>
<dbReference type="PROSITE" id="PS50048">
    <property type="entry name" value="ZN2_CY6_FUNGAL_2"/>
    <property type="match status" value="1"/>
</dbReference>
<feature type="compositionally biased region" description="Polar residues" evidence="6">
    <location>
        <begin position="489"/>
        <end position="505"/>
    </location>
</feature>
<reference evidence="8 9" key="1">
    <citation type="submission" date="2016-04" db="EMBL/GenBank/DDBJ databases">
        <title>Draft genome of Fonsecaea erecta CBS 125763.</title>
        <authorList>
            <person name="Weiss V.A."/>
            <person name="Vicente V.A."/>
            <person name="Raittz R.T."/>
            <person name="Moreno L.F."/>
            <person name="De Souza E.M."/>
            <person name="Pedrosa F.O."/>
            <person name="Steffens M.B."/>
            <person name="Faoro H."/>
            <person name="Tadra-Sfeir M.Z."/>
            <person name="Najafzadeh M.J."/>
            <person name="Felipe M.S."/>
            <person name="Teixeira M."/>
            <person name="Sun J."/>
            <person name="Xi L."/>
            <person name="Gomes R."/>
            <person name="De Azevedo C.M."/>
            <person name="Salgado C.G."/>
            <person name="Da Silva M.B."/>
            <person name="Nascimento M.F."/>
            <person name="Queiroz-Telles F."/>
            <person name="Attili D.S."/>
            <person name="Gorbushina A."/>
        </authorList>
    </citation>
    <scope>NUCLEOTIDE SEQUENCE [LARGE SCALE GENOMIC DNA]</scope>
    <source>
        <strain evidence="8 9">CBS 125763</strain>
    </source>
</reference>
<feature type="region of interest" description="Disordered" evidence="6">
    <location>
        <begin position="131"/>
        <end position="212"/>
    </location>
</feature>
<dbReference type="GO" id="GO:0008374">
    <property type="term" value="F:O-acyltransferase activity"/>
    <property type="evidence" value="ECO:0007669"/>
    <property type="project" value="TreeGrafter"/>
</dbReference>
<keyword evidence="2" id="KW-0805">Transcription regulation</keyword>
<feature type="compositionally biased region" description="Polar residues" evidence="6">
    <location>
        <begin position="35"/>
        <end position="48"/>
    </location>
</feature>
<feature type="domain" description="Zn(2)-C6 fungal-type" evidence="7">
    <location>
        <begin position="219"/>
        <end position="247"/>
    </location>
</feature>
<dbReference type="OrthoDB" id="25818at2759"/>
<evidence type="ECO:0000256" key="5">
    <source>
        <dbReference type="ARBA" id="ARBA00023242"/>
    </source>
</evidence>
<dbReference type="GO" id="GO:0000981">
    <property type="term" value="F:DNA-binding transcription factor activity, RNA polymerase II-specific"/>
    <property type="evidence" value="ECO:0007669"/>
    <property type="project" value="InterPro"/>
</dbReference>
<dbReference type="Proteomes" id="UP000078343">
    <property type="component" value="Unassembled WGS sequence"/>
</dbReference>
<keyword evidence="4" id="KW-0804">Transcription</keyword>
<evidence type="ECO:0000256" key="6">
    <source>
        <dbReference type="SAM" id="MobiDB-lite"/>
    </source>
</evidence>
<feature type="compositionally biased region" description="Polar residues" evidence="6">
    <location>
        <begin position="441"/>
        <end position="468"/>
    </location>
</feature>
<dbReference type="InterPro" id="IPR036864">
    <property type="entry name" value="Zn2-C6_fun-type_DNA-bd_sf"/>
</dbReference>
<organism evidence="8 9">
    <name type="scientific">Fonsecaea erecta</name>
    <dbReference type="NCBI Taxonomy" id="1367422"/>
    <lineage>
        <taxon>Eukaryota</taxon>
        <taxon>Fungi</taxon>
        <taxon>Dikarya</taxon>
        <taxon>Ascomycota</taxon>
        <taxon>Pezizomycotina</taxon>
        <taxon>Eurotiomycetes</taxon>
        <taxon>Chaetothyriomycetidae</taxon>
        <taxon>Chaetothyriales</taxon>
        <taxon>Herpotrichiellaceae</taxon>
        <taxon>Fonsecaea</taxon>
    </lineage>
</organism>
<evidence type="ECO:0000313" key="9">
    <source>
        <dbReference type="Proteomes" id="UP000078343"/>
    </source>
</evidence>
<keyword evidence="3" id="KW-0238">DNA-binding</keyword>
<evidence type="ECO:0000256" key="2">
    <source>
        <dbReference type="ARBA" id="ARBA00023015"/>
    </source>
</evidence>
<name>A0A178ZTK7_9EURO</name>
<dbReference type="InterPro" id="IPR018357">
    <property type="entry name" value="Hexapep_transf_CS"/>
</dbReference>
<dbReference type="InterPro" id="IPR011004">
    <property type="entry name" value="Trimer_LpxA-like_sf"/>
</dbReference>
<feature type="compositionally biased region" description="Basic and acidic residues" evidence="6">
    <location>
        <begin position="81"/>
        <end position="96"/>
    </location>
</feature>
<feature type="compositionally biased region" description="Low complexity" evidence="6">
    <location>
        <begin position="426"/>
        <end position="439"/>
    </location>
</feature>
<feature type="region of interest" description="Disordered" evidence="6">
    <location>
        <begin position="1"/>
        <end position="112"/>
    </location>
</feature>
<dbReference type="CDD" id="cd00067">
    <property type="entry name" value="GAL4"/>
    <property type="match status" value="1"/>
</dbReference>
<feature type="compositionally biased region" description="Polar residues" evidence="6">
    <location>
        <begin position="174"/>
        <end position="202"/>
    </location>
</feature>
<dbReference type="GO" id="GO:0003677">
    <property type="term" value="F:DNA binding"/>
    <property type="evidence" value="ECO:0007669"/>
    <property type="project" value="UniProtKB-KW"/>
</dbReference>
<feature type="compositionally biased region" description="Polar residues" evidence="6">
    <location>
        <begin position="7"/>
        <end position="19"/>
    </location>
</feature>
<dbReference type="SUPFAM" id="SSF51161">
    <property type="entry name" value="Trimeric LpxA-like enzymes"/>
    <property type="match status" value="1"/>
</dbReference>
<dbReference type="Pfam" id="PF00172">
    <property type="entry name" value="Zn_clus"/>
    <property type="match status" value="1"/>
</dbReference>
<comment type="caution">
    <text evidence="8">The sequence shown here is derived from an EMBL/GenBank/DDBJ whole genome shotgun (WGS) entry which is preliminary data.</text>
</comment>
<dbReference type="RefSeq" id="XP_018695890.1">
    <property type="nucleotide sequence ID" value="XM_018836240.1"/>
</dbReference>
<dbReference type="Gene3D" id="2.160.10.10">
    <property type="entry name" value="Hexapeptide repeat proteins"/>
    <property type="match status" value="1"/>
</dbReference>
<dbReference type="InterPro" id="IPR001138">
    <property type="entry name" value="Zn2Cys6_DnaBD"/>
</dbReference>
<keyword evidence="1" id="KW-0808">Transferase</keyword>
<evidence type="ECO:0000256" key="4">
    <source>
        <dbReference type="ARBA" id="ARBA00023163"/>
    </source>
</evidence>
<protein>
    <recommendedName>
        <fullName evidence="7">Zn(2)-C6 fungal-type domain-containing protein</fullName>
    </recommendedName>
</protein>
<keyword evidence="5" id="KW-0539">Nucleus</keyword>